<dbReference type="PROSITE" id="PS00108">
    <property type="entry name" value="PROTEIN_KINASE_ST"/>
    <property type="match status" value="1"/>
</dbReference>
<evidence type="ECO:0000256" key="4">
    <source>
        <dbReference type="ARBA" id="ARBA00022741"/>
    </source>
</evidence>
<evidence type="ECO:0000256" key="7">
    <source>
        <dbReference type="PROSITE-ProRule" id="PRU10141"/>
    </source>
</evidence>
<gene>
    <name evidence="10" type="primary">Dana\GF14218</name>
    <name evidence="10" type="synonym">dana_GLEANR_14979</name>
    <name evidence="10" type="ORF">GF14218</name>
</gene>
<reference evidence="10 11" key="1">
    <citation type="journal article" date="2007" name="Nature">
        <title>Evolution of genes and genomes on the Drosophila phylogeny.</title>
        <authorList>
            <consortium name="Drosophila 12 Genomes Consortium"/>
            <person name="Clark A.G."/>
            <person name="Eisen M.B."/>
            <person name="Smith D.R."/>
            <person name="Bergman C.M."/>
            <person name="Oliver B."/>
            <person name="Markow T.A."/>
            <person name="Kaufman T.C."/>
            <person name="Kellis M."/>
            <person name="Gelbart W."/>
            <person name="Iyer V.N."/>
            <person name="Pollard D.A."/>
            <person name="Sackton T.B."/>
            <person name="Larracuente A.M."/>
            <person name="Singh N.D."/>
            <person name="Abad J.P."/>
            <person name="Abt D.N."/>
            <person name="Adryan B."/>
            <person name="Aguade M."/>
            <person name="Akashi H."/>
            <person name="Anderson W.W."/>
            <person name="Aquadro C.F."/>
            <person name="Ardell D.H."/>
            <person name="Arguello R."/>
            <person name="Artieri C.G."/>
            <person name="Barbash D.A."/>
            <person name="Barker D."/>
            <person name="Barsanti P."/>
            <person name="Batterham P."/>
            <person name="Batzoglou S."/>
            <person name="Begun D."/>
            <person name="Bhutkar A."/>
            <person name="Blanco E."/>
            <person name="Bosak S.A."/>
            <person name="Bradley R.K."/>
            <person name="Brand A.D."/>
            <person name="Brent M.R."/>
            <person name="Brooks A.N."/>
            <person name="Brown R.H."/>
            <person name="Butlin R.K."/>
            <person name="Caggese C."/>
            <person name="Calvi B.R."/>
            <person name="Bernardo de Carvalho A."/>
            <person name="Caspi A."/>
            <person name="Castrezana S."/>
            <person name="Celniker S.E."/>
            <person name="Chang J.L."/>
            <person name="Chapple C."/>
            <person name="Chatterji S."/>
            <person name="Chinwalla A."/>
            <person name="Civetta A."/>
            <person name="Clifton S.W."/>
            <person name="Comeron J.M."/>
            <person name="Costello J.C."/>
            <person name="Coyne J.A."/>
            <person name="Daub J."/>
            <person name="David R.G."/>
            <person name="Delcher A.L."/>
            <person name="Delehaunty K."/>
            <person name="Do C.B."/>
            <person name="Ebling H."/>
            <person name="Edwards K."/>
            <person name="Eickbush T."/>
            <person name="Evans J.D."/>
            <person name="Filipski A."/>
            <person name="Findeiss S."/>
            <person name="Freyhult E."/>
            <person name="Fulton L."/>
            <person name="Fulton R."/>
            <person name="Garcia A.C."/>
            <person name="Gardiner A."/>
            <person name="Garfield D.A."/>
            <person name="Garvin B.E."/>
            <person name="Gibson G."/>
            <person name="Gilbert D."/>
            <person name="Gnerre S."/>
            <person name="Godfrey J."/>
            <person name="Good R."/>
            <person name="Gotea V."/>
            <person name="Gravely B."/>
            <person name="Greenberg A.J."/>
            <person name="Griffiths-Jones S."/>
            <person name="Gross S."/>
            <person name="Guigo R."/>
            <person name="Gustafson E.A."/>
            <person name="Haerty W."/>
            <person name="Hahn M.W."/>
            <person name="Halligan D.L."/>
            <person name="Halpern A.L."/>
            <person name="Halter G.M."/>
            <person name="Han M.V."/>
            <person name="Heger A."/>
            <person name="Hillier L."/>
            <person name="Hinrichs A.S."/>
            <person name="Holmes I."/>
            <person name="Hoskins R.A."/>
            <person name="Hubisz M.J."/>
            <person name="Hultmark D."/>
            <person name="Huntley M.A."/>
            <person name="Jaffe D.B."/>
            <person name="Jagadeeshan S."/>
            <person name="Jeck W.R."/>
            <person name="Johnson J."/>
            <person name="Jones C.D."/>
            <person name="Jordan W.C."/>
            <person name="Karpen G.H."/>
            <person name="Kataoka E."/>
            <person name="Keightley P.D."/>
            <person name="Kheradpour P."/>
            <person name="Kirkness E.F."/>
            <person name="Koerich L.B."/>
            <person name="Kristiansen K."/>
            <person name="Kudrna D."/>
            <person name="Kulathinal R.J."/>
            <person name="Kumar S."/>
            <person name="Kwok R."/>
            <person name="Lander E."/>
            <person name="Langley C.H."/>
            <person name="Lapoint R."/>
            <person name="Lazzaro B.P."/>
            <person name="Lee S.J."/>
            <person name="Levesque L."/>
            <person name="Li R."/>
            <person name="Lin C.F."/>
            <person name="Lin M.F."/>
            <person name="Lindblad-Toh K."/>
            <person name="Llopart A."/>
            <person name="Long M."/>
            <person name="Low L."/>
            <person name="Lozovsky E."/>
            <person name="Lu J."/>
            <person name="Luo M."/>
            <person name="Machado C.A."/>
            <person name="Makalowski W."/>
            <person name="Marzo M."/>
            <person name="Matsuda M."/>
            <person name="Matzkin L."/>
            <person name="McAllister B."/>
            <person name="McBride C.S."/>
            <person name="McKernan B."/>
            <person name="McKernan K."/>
            <person name="Mendez-Lago M."/>
            <person name="Minx P."/>
            <person name="Mollenhauer M.U."/>
            <person name="Montooth K."/>
            <person name="Mount S.M."/>
            <person name="Mu X."/>
            <person name="Myers E."/>
            <person name="Negre B."/>
            <person name="Newfeld S."/>
            <person name="Nielsen R."/>
            <person name="Noor M.A."/>
            <person name="O'Grady P."/>
            <person name="Pachter L."/>
            <person name="Papaceit M."/>
            <person name="Parisi M.J."/>
            <person name="Parisi M."/>
            <person name="Parts L."/>
            <person name="Pedersen J.S."/>
            <person name="Pesole G."/>
            <person name="Phillippy A.M."/>
            <person name="Ponting C.P."/>
            <person name="Pop M."/>
            <person name="Porcelli D."/>
            <person name="Powell J.R."/>
            <person name="Prohaska S."/>
            <person name="Pruitt K."/>
            <person name="Puig M."/>
            <person name="Quesneville H."/>
            <person name="Ram K.R."/>
            <person name="Rand D."/>
            <person name="Rasmussen M.D."/>
            <person name="Reed L.K."/>
            <person name="Reenan R."/>
            <person name="Reily A."/>
            <person name="Remington K.A."/>
            <person name="Rieger T.T."/>
            <person name="Ritchie M.G."/>
            <person name="Robin C."/>
            <person name="Rogers Y.H."/>
            <person name="Rohde C."/>
            <person name="Rozas J."/>
            <person name="Rubenfield M.J."/>
            <person name="Ruiz A."/>
            <person name="Russo S."/>
            <person name="Salzberg S.L."/>
            <person name="Sanchez-Gracia A."/>
            <person name="Saranga D.J."/>
            <person name="Sato H."/>
            <person name="Schaeffer S.W."/>
            <person name="Schatz M.C."/>
            <person name="Schlenke T."/>
            <person name="Schwartz R."/>
            <person name="Segarra C."/>
            <person name="Singh R.S."/>
            <person name="Sirot L."/>
            <person name="Sirota M."/>
            <person name="Sisneros N.B."/>
            <person name="Smith C.D."/>
            <person name="Smith T.F."/>
            <person name="Spieth J."/>
            <person name="Stage D.E."/>
            <person name="Stark A."/>
            <person name="Stephan W."/>
            <person name="Strausberg R.L."/>
            <person name="Strempel S."/>
            <person name="Sturgill D."/>
            <person name="Sutton G."/>
            <person name="Sutton G.G."/>
            <person name="Tao W."/>
            <person name="Teichmann S."/>
            <person name="Tobari Y.N."/>
            <person name="Tomimura Y."/>
            <person name="Tsolas J.M."/>
            <person name="Valente V.L."/>
            <person name="Venter E."/>
            <person name="Venter J.C."/>
            <person name="Vicario S."/>
            <person name="Vieira F.G."/>
            <person name="Vilella A.J."/>
            <person name="Villasante A."/>
            <person name="Walenz B."/>
            <person name="Wang J."/>
            <person name="Wasserman M."/>
            <person name="Watts T."/>
            <person name="Wilson D."/>
            <person name="Wilson R.K."/>
            <person name="Wing R.A."/>
            <person name="Wolfner M.F."/>
            <person name="Wong A."/>
            <person name="Wong G.K."/>
            <person name="Wu C.I."/>
            <person name="Wu G."/>
            <person name="Yamamoto D."/>
            <person name="Yang H.P."/>
            <person name="Yang S.P."/>
            <person name="Yorke J.A."/>
            <person name="Yoshida K."/>
            <person name="Zdobnov E."/>
            <person name="Zhang P."/>
            <person name="Zhang Y."/>
            <person name="Zimin A.V."/>
            <person name="Baldwin J."/>
            <person name="Abdouelleil A."/>
            <person name="Abdulkadir J."/>
            <person name="Abebe A."/>
            <person name="Abera B."/>
            <person name="Abreu J."/>
            <person name="Acer S.C."/>
            <person name="Aftuck L."/>
            <person name="Alexander A."/>
            <person name="An P."/>
            <person name="Anderson E."/>
            <person name="Anderson S."/>
            <person name="Arachi H."/>
            <person name="Azer M."/>
            <person name="Bachantsang P."/>
            <person name="Barry A."/>
            <person name="Bayul T."/>
            <person name="Berlin A."/>
            <person name="Bessette D."/>
            <person name="Bloom T."/>
            <person name="Blye J."/>
            <person name="Boguslavskiy L."/>
            <person name="Bonnet C."/>
            <person name="Boukhgalter B."/>
            <person name="Bourzgui I."/>
            <person name="Brown A."/>
            <person name="Cahill P."/>
            <person name="Channer S."/>
            <person name="Cheshatsang Y."/>
            <person name="Chuda L."/>
            <person name="Citroen M."/>
            <person name="Collymore A."/>
            <person name="Cooke P."/>
            <person name="Costello M."/>
            <person name="D'Aco K."/>
            <person name="Daza R."/>
            <person name="De Haan G."/>
            <person name="DeGray S."/>
            <person name="DeMaso C."/>
            <person name="Dhargay N."/>
            <person name="Dooley K."/>
            <person name="Dooley E."/>
            <person name="Doricent M."/>
            <person name="Dorje P."/>
            <person name="Dorjee K."/>
            <person name="Dupes A."/>
            <person name="Elong R."/>
            <person name="Falk J."/>
            <person name="Farina A."/>
            <person name="Faro S."/>
            <person name="Ferguson D."/>
            <person name="Fisher S."/>
            <person name="Foley C.D."/>
            <person name="Franke A."/>
            <person name="Friedrich D."/>
            <person name="Gadbois L."/>
            <person name="Gearin G."/>
            <person name="Gearin C.R."/>
            <person name="Giannoukos G."/>
            <person name="Goode T."/>
            <person name="Graham J."/>
            <person name="Grandbois E."/>
            <person name="Grewal S."/>
            <person name="Gyaltsen K."/>
            <person name="Hafez N."/>
            <person name="Hagos B."/>
            <person name="Hall J."/>
            <person name="Henson C."/>
            <person name="Hollinger A."/>
            <person name="Honan T."/>
            <person name="Huard M.D."/>
            <person name="Hughes L."/>
            <person name="Hurhula B."/>
            <person name="Husby M.E."/>
            <person name="Kamat A."/>
            <person name="Kanga B."/>
            <person name="Kashin S."/>
            <person name="Khazanovich D."/>
            <person name="Kisner P."/>
            <person name="Lance K."/>
            <person name="Lara M."/>
            <person name="Lee W."/>
            <person name="Lennon N."/>
            <person name="Letendre F."/>
            <person name="LeVine R."/>
            <person name="Lipovsky A."/>
            <person name="Liu X."/>
            <person name="Liu J."/>
            <person name="Liu S."/>
            <person name="Lokyitsang T."/>
            <person name="Lokyitsang Y."/>
            <person name="Lubonja R."/>
            <person name="Lui A."/>
            <person name="MacDonald P."/>
            <person name="Magnisalis V."/>
            <person name="Maru K."/>
            <person name="Matthews C."/>
            <person name="McCusker W."/>
            <person name="McDonough S."/>
            <person name="Mehta T."/>
            <person name="Meldrim J."/>
            <person name="Meneus L."/>
            <person name="Mihai O."/>
            <person name="Mihalev A."/>
            <person name="Mihova T."/>
            <person name="Mittelman R."/>
            <person name="Mlenga V."/>
            <person name="Montmayeur A."/>
            <person name="Mulrain L."/>
            <person name="Navidi A."/>
            <person name="Naylor J."/>
            <person name="Negash T."/>
            <person name="Nguyen T."/>
            <person name="Nguyen N."/>
            <person name="Nicol R."/>
            <person name="Norbu C."/>
            <person name="Norbu N."/>
            <person name="Novod N."/>
            <person name="O'Neill B."/>
            <person name="Osman S."/>
            <person name="Markiewicz E."/>
            <person name="Oyono O.L."/>
            <person name="Patti C."/>
            <person name="Phunkhang P."/>
            <person name="Pierre F."/>
            <person name="Priest M."/>
            <person name="Raghuraman S."/>
            <person name="Rege F."/>
            <person name="Reyes R."/>
            <person name="Rise C."/>
            <person name="Rogov P."/>
            <person name="Ross K."/>
            <person name="Ryan E."/>
            <person name="Settipalli S."/>
            <person name="Shea T."/>
            <person name="Sherpa N."/>
            <person name="Shi L."/>
            <person name="Shih D."/>
            <person name="Sparrow T."/>
            <person name="Spaulding J."/>
            <person name="Stalker J."/>
            <person name="Stange-Thomann N."/>
            <person name="Stavropoulos S."/>
            <person name="Stone C."/>
            <person name="Strader C."/>
            <person name="Tesfaye S."/>
            <person name="Thomson T."/>
            <person name="Thoulutsang Y."/>
            <person name="Thoulutsang D."/>
            <person name="Topham K."/>
            <person name="Topping I."/>
            <person name="Tsamla T."/>
            <person name="Vassiliev H."/>
            <person name="Vo A."/>
            <person name="Wangchuk T."/>
            <person name="Wangdi T."/>
            <person name="Weiand M."/>
            <person name="Wilkinson J."/>
            <person name="Wilson A."/>
            <person name="Yadav S."/>
            <person name="Young G."/>
            <person name="Yu Q."/>
            <person name="Zembek L."/>
            <person name="Zhong D."/>
            <person name="Zimmer A."/>
            <person name="Zwirko Z."/>
            <person name="Jaffe D.B."/>
            <person name="Alvarez P."/>
            <person name="Brockman W."/>
            <person name="Butler J."/>
            <person name="Chin C."/>
            <person name="Gnerre S."/>
            <person name="Grabherr M."/>
            <person name="Kleber M."/>
            <person name="Mauceli E."/>
            <person name="MacCallum I."/>
        </authorList>
    </citation>
    <scope>NUCLEOTIDE SEQUENCE [LARGE SCALE GENOMIC DNA]</scope>
    <source>
        <strain evidence="11">Tucson 14024-0371.13</strain>
    </source>
</reference>
<dbReference type="PROSITE" id="PS50011">
    <property type="entry name" value="PROTEIN_KINASE_DOM"/>
    <property type="match status" value="1"/>
</dbReference>
<keyword evidence="4 7" id="KW-0547">Nucleotide-binding</keyword>
<evidence type="ECO:0000256" key="5">
    <source>
        <dbReference type="ARBA" id="ARBA00022777"/>
    </source>
</evidence>
<dbReference type="SMR" id="A0A0P8XGD4"/>
<dbReference type="OrthoDB" id="272141at2759"/>
<dbReference type="InterPro" id="IPR000719">
    <property type="entry name" value="Prot_kinase_dom"/>
</dbReference>
<sequence>MEPQKNVSFKAQTSVPVVIPNNSVIETYAISRCSSEPIQARIEVMDLIGSGSFGRVYRARIEGYEEQVALKQIHHNPQFCQREAEIMDQLVDHSNIVRLILHSCVELGNPPRSCIILVMEFMPMTLLDYINHHHRRMHYSDSLVYVRILSYQIFRGLGHLHTLGICHRDIKPENLLLDNRRMVLKLYRAPELFAKYQLYGCSVDVWSAGCVLAELLKGSPLFLSSIHERNQLGHIVKTLGTQGLDRAPEILHQCGDIRSISSTRPKWNQLLRTIVPQDLSDLLNSCLVYESGARILPIAACAHPSYDELRVMDTLGLPMPNGQKLPPLFNFSNQELGIDPKVWVHLLPLYLVETKPDGTIDPGDENVDQSQQF</sequence>
<dbReference type="Pfam" id="PF00069">
    <property type="entry name" value="Pkinase"/>
    <property type="match status" value="1"/>
</dbReference>
<proteinExistence type="inferred from homology"/>
<organism evidence="10 11">
    <name type="scientific">Drosophila ananassae</name>
    <name type="common">Fruit fly</name>
    <dbReference type="NCBI Taxonomy" id="7217"/>
    <lineage>
        <taxon>Eukaryota</taxon>
        <taxon>Metazoa</taxon>
        <taxon>Ecdysozoa</taxon>
        <taxon>Arthropoda</taxon>
        <taxon>Hexapoda</taxon>
        <taxon>Insecta</taxon>
        <taxon>Pterygota</taxon>
        <taxon>Neoptera</taxon>
        <taxon>Endopterygota</taxon>
        <taxon>Diptera</taxon>
        <taxon>Brachycera</taxon>
        <taxon>Muscomorpha</taxon>
        <taxon>Ephydroidea</taxon>
        <taxon>Drosophilidae</taxon>
        <taxon>Drosophila</taxon>
        <taxon>Sophophora</taxon>
    </lineage>
</organism>
<dbReference type="InterPro" id="IPR050591">
    <property type="entry name" value="GSK-3"/>
</dbReference>
<dbReference type="Proteomes" id="UP000007801">
    <property type="component" value="Unassembled WGS sequence"/>
</dbReference>
<keyword evidence="6 7" id="KW-0067">ATP-binding</keyword>
<feature type="binding site" evidence="7">
    <location>
        <position position="71"/>
    </location>
    <ligand>
        <name>ATP</name>
        <dbReference type="ChEBI" id="CHEBI:30616"/>
    </ligand>
</feature>
<keyword evidence="3" id="KW-0808">Transferase</keyword>
<dbReference type="PANTHER" id="PTHR24057">
    <property type="entry name" value="GLYCOGEN SYNTHASE KINASE-3 ALPHA"/>
    <property type="match status" value="1"/>
</dbReference>
<evidence type="ECO:0000256" key="8">
    <source>
        <dbReference type="RuleBase" id="RU000304"/>
    </source>
</evidence>
<evidence type="ECO:0000313" key="10">
    <source>
        <dbReference type="EMBL" id="KPU73751.1"/>
    </source>
</evidence>
<feature type="domain" description="Protein kinase" evidence="9">
    <location>
        <begin position="42"/>
        <end position="306"/>
    </location>
</feature>
<dbReference type="GO" id="GO:0004674">
    <property type="term" value="F:protein serine/threonine kinase activity"/>
    <property type="evidence" value="ECO:0007669"/>
    <property type="project" value="UniProtKB-KW"/>
</dbReference>
<dbReference type="PANTHER" id="PTHR24057:SF0">
    <property type="entry name" value="PROTEIN KINASE SHAGGY-RELATED"/>
    <property type="match status" value="1"/>
</dbReference>
<evidence type="ECO:0000256" key="6">
    <source>
        <dbReference type="ARBA" id="ARBA00022840"/>
    </source>
</evidence>
<dbReference type="EMBL" id="CH902620">
    <property type="protein sequence ID" value="KPU73751.1"/>
    <property type="molecule type" value="Genomic_DNA"/>
</dbReference>
<evidence type="ECO:0000259" key="9">
    <source>
        <dbReference type="PROSITE" id="PS50011"/>
    </source>
</evidence>
<accession>A0A0P8XGD4</accession>
<evidence type="ECO:0000256" key="3">
    <source>
        <dbReference type="ARBA" id="ARBA00022679"/>
    </source>
</evidence>
<dbReference type="InterPro" id="IPR011009">
    <property type="entry name" value="Kinase-like_dom_sf"/>
</dbReference>
<evidence type="ECO:0000256" key="1">
    <source>
        <dbReference type="ARBA" id="ARBA00005527"/>
    </source>
</evidence>
<dbReference type="GO" id="GO:0007165">
    <property type="term" value="P:signal transduction"/>
    <property type="evidence" value="ECO:0007669"/>
    <property type="project" value="TreeGrafter"/>
</dbReference>
<comment type="similarity">
    <text evidence="1">Belongs to the protein kinase superfamily. CMGC Ser/Thr protein kinase family. GSK-3 subfamily.</text>
</comment>
<dbReference type="GO" id="GO:0005634">
    <property type="term" value="C:nucleus"/>
    <property type="evidence" value="ECO:0007669"/>
    <property type="project" value="TreeGrafter"/>
</dbReference>
<evidence type="ECO:0000313" key="11">
    <source>
        <dbReference type="Proteomes" id="UP000007801"/>
    </source>
</evidence>
<keyword evidence="5" id="KW-0418">Kinase</keyword>
<dbReference type="SUPFAM" id="SSF56112">
    <property type="entry name" value="Protein kinase-like (PK-like)"/>
    <property type="match status" value="1"/>
</dbReference>
<dbReference type="GO" id="GO:0030154">
    <property type="term" value="P:cell differentiation"/>
    <property type="evidence" value="ECO:0007669"/>
    <property type="project" value="TreeGrafter"/>
</dbReference>
<protein>
    <submittedName>
        <fullName evidence="10">Uncharacterized protein, isoform C</fullName>
    </submittedName>
</protein>
<dbReference type="PROSITE" id="PS00107">
    <property type="entry name" value="PROTEIN_KINASE_ATP"/>
    <property type="match status" value="1"/>
</dbReference>
<name>A0A0P8XGD4_DROAN</name>
<dbReference type="InterPro" id="IPR008271">
    <property type="entry name" value="Ser/Thr_kinase_AS"/>
</dbReference>
<evidence type="ECO:0000256" key="2">
    <source>
        <dbReference type="ARBA" id="ARBA00022527"/>
    </source>
</evidence>
<dbReference type="GO" id="GO:0005737">
    <property type="term" value="C:cytoplasm"/>
    <property type="evidence" value="ECO:0007669"/>
    <property type="project" value="TreeGrafter"/>
</dbReference>
<keyword evidence="11" id="KW-1185">Reference proteome</keyword>
<dbReference type="InterPro" id="IPR017441">
    <property type="entry name" value="Protein_kinase_ATP_BS"/>
</dbReference>
<dbReference type="SMART" id="SM00220">
    <property type="entry name" value="S_TKc"/>
    <property type="match status" value="1"/>
</dbReference>
<dbReference type="AlphaFoldDB" id="A0A0P8XGD4"/>
<dbReference type="GO" id="GO:0005524">
    <property type="term" value="F:ATP binding"/>
    <property type="evidence" value="ECO:0007669"/>
    <property type="project" value="UniProtKB-UniRule"/>
</dbReference>
<dbReference type="Gene3D" id="1.10.510.10">
    <property type="entry name" value="Transferase(Phosphotransferase) domain 1"/>
    <property type="match status" value="2"/>
</dbReference>
<keyword evidence="2 8" id="KW-0723">Serine/threonine-protein kinase</keyword>